<sequence>MKIPKTTFLATPETEAQRLLEIAIFIVNRFWQIKGFYLLPHDISDFSGREIYFPDLKYPVSFWNEAKRLARLKQLTMPLGTKKETLDQIVRLVPATLPEFKDIKNRWQKVEREFWQFYFATFPGYAQKIRSVEVWVTKYDRLGSFNTNPADIKVWIHWQASCGDIAEGILSSILRQKHLRDGYTWEESEAAIDNLIFNSKLHQLFPKWKPTLVGLRTNSNYALESKNYFAKLGFGGNSKLVISKLDTNLTLTEKEILKNLQNRNGAVVNFEAIGDIIWKDRAVEKYSEWAIAQTVHRLREKIQSLGFTSELIQTKRGEGYYLLS</sequence>
<dbReference type="AlphaFoldDB" id="A0A1F5Z5M6"/>
<dbReference type="Gene3D" id="1.10.10.10">
    <property type="entry name" value="Winged helix-like DNA-binding domain superfamily/Winged helix DNA-binding domain"/>
    <property type="match status" value="1"/>
</dbReference>
<evidence type="ECO:0000259" key="3">
    <source>
        <dbReference type="PROSITE" id="PS51755"/>
    </source>
</evidence>
<dbReference type="SUPFAM" id="SSF46894">
    <property type="entry name" value="C-terminal effector domain of the bipartite response regulators"/>
    <property type="match status" value="1"/>
</dbReference>
<dbReference type="PROSITE" id="PS51755">
    <property type="entry name" value="OMPR_PHOB"/>
    <property type="match status" value="1"/>
</dbReference>
<feature type="domain" description="OmpR/PhoB-type" evidence="3">
    <location>
        <begin position="224"/>
        <end position="324"/>
    </location>
</feature>
<dbReference type="EMBL" id="MFJG01000002">
    <property type="protein sequence ID" value="OGG07748.1"/>
    <property type="molecule type" value="Genomic_DNA"/>
</dbReference>
<accession>A0A1F5Z5M6</accession>
<dbReference type="InterPro" id="IPR016032">
    <property type="entry name" value="Sig_transdc_resp-reg_C-effctor"/>
</dbReference>
<evidence type="ECO:0000256" key="1">
    <source>
        <dbReference type="ARBA" id="ARBA00023125"/>
    </source>
</evidence>
<dbReference type="GO" id="GO:0006355">
    <property type="term" value="P:regulation of DNA-templated transcription"/>
    <property type="evidence" value="ECO:0007669"/>
    <property type="project" value="InterPro"/>
</dbReference>
<dbReference type="SMART" id="SM00862">
    <property type="entry name" value="Trans_reg_C"/>
    <property type="match status" value="1"/>
</dbReference>
<reference evidence="4 5" key="1">
    <citation type="journal article" date="2016" name="Nat. Commun.">
        <title>Thousands of microbial genomes shed light on interconnected biogeochemical processes in an aquifer system.</title>
        <authorList>
            <person name="Anantharaman K."/>
            <person name="Brown C.T."/>
            <person name="Hug L.A."/>
            <person name="Sharon I."/>
            <person name="Castelle C.J."/>
            <person name="Probst A.J."/>
            <person name="Thomas B.C."/>
            <person name="Singh A."/>
            <person name="Wilkins M.J."/>
            <person name="Karaoz U."/>
            <person name="Brodie E.L."/>
            <person name="Williams K.H."/>
            <person name="Hubbard S.S."/>
            <person name="Banfield J.F."/>
        </authorList>
    </citation>
    <scope>NUCLEOTIDE SEQUENCE [LARGE SCALE GENOMIC DNA]</scope>
</reference>
<dbReference type="Proteomes" id="UP000178681">
    <property type="component" value="Unassembled WGS sequence"/>
</dbReference>
<protein>
    <recommendedName>
        <fullName evidence="3">OmpR/PhoB-type domain-containing protein</fullName>
    </recommendedName>
</protein>
<evidence type="ECO:0000313" key="5">
    <source>
        <dbReference type="Proteomes" id="UP000178681"/>
    </source>
</evidence>
<organism evidence="4 5">
    <name type="scientific">Candidatus Gottesmanbacteria bacterium RIFCSPHIGHO2_01_FULL_42_12</name>
    <dbReference type="NCBI Taxonomy" id="1798377"/>
    <lineage>
        <taxon>Bacteria</taxon>
        <taxon>Candidatus Gottesmaniibacteriota</taxon>
    </lineage>
</organism>
<dbReference type="Pfam" id="PF00486">
    <property type="entry name" value="Trans_reg_C"/>
    <property type="match status" value="1"/>
</dbReference>
<dbReference type="GO" id="GO:0003677">
    <property type="term" value="F:DNA binding"/>
    <property type="evidence" value="ECO:0007669"/>
    <property type="project" value="UniProtKB-UniRule"/>
</dbReference>
<dbReference type="STRING" id="1798377.A2872_02180"/>
<proteinExistence type="predicted"/>
<dbReference type="GO" id="GO:0000160">
    <property type="term" value="P:phosphorelay signal transduction system"/>
    <property type="evidence" value="ECO:0007669"/>
    <property type="project" value="InterPro"/>
</dbReference>
<name>A0A1F5Z5M6_9BACT</name>
<keyword evidence="1 2" id="KW-0238">DNA-binding</keyword>
<gene>
    <name evidence="4" type="ORF">A2872_02180</name>
</gene>
<dbReference type="InterPro" id="IPR036388">
    <property type="entry name" value="WH-like_DNA-bd_sf"/>
</dbReference>
<feature type="DNA-binding region" description="OmpR/PhoB-type" evidence="2">
    <location>
        <begin position="224"/>
        <end position="324"/>
    </location>
</feature>
<comment type="caution">
    <text evidence="4">The sequence shown here is derived from an EMBL/GenBank/DDBJ whole genome shotgun (WGS) entry which is preliminary data.</text>
</comment>
<dbReference type="InterPro" id="IPR001867">
    <property type="entry name" value="OmpR/PhoB-type_DNA-bd"/>
</dbReference>
<evidence type="ECO:0000313" key="4">
    <source>
        <dbReference type="EMBL" id="OGG07748.1"/>
    </source>
</evidence>
<evidence type="ECO:0000256" key="2">
    <source>
        <dbReference type="PROSITE-ProRule" id="PRU01091"/>
    </source>
</evidence>